<sequence>MSRHTDLRRAFIPSPIYVKPTKDATLPAQVFSKVWLTVLQFLGLFPYKRSSSGEYQVSFPLLSWSFVFGFLMLCVSGFLFRLNTSQNQAFLLSLHISYFSVVVICLAFFLHNFQWRKYGVLFSRLESLLMSRDLPRLDRPCRRKIRDLFDVKLILICVAPCWQFVEALLSVATGEGKDYGGLPFMIFYTLYFTRQCCFTLFIRRTFRVLNAPLENMELLDPWTLLDSTISVSSIWLQTLHARVVKVRCLVRGFLGVLFWPLVLLISSLLARVIVHSIFVAHSNVGTGMWRLILATWISDTIYFVILYSSTACLDSKINKTLSALEGLREFPLGGLFPLASGSLSSAASFALTYVVILVQTGYQSSAEGQTRLEKDL</sequence>
<reference evidence="2 3" key="2">
    <citation type="submission" date="2019-01" db="EMBL/GenBank/DDBJ databases">
        <title>The decoding of complex shrimp genome reveals the adaptation for benthos swimmer, frequently molting mechanism and breeding impact on genome.</title>
        <authorList>
            <person name="Sun Y."/>
            <person name="Gao Y."/>
            <person name="Yu Y."/>
        </authorList>
    </citation>
    <scope>NUCLEOTIDE SEQUENCE [LARGE SCALE GENOMIC DNA]</scope>
    <source>
        <tissue evidence="2">Muscle</tissue>
    </source>
</reference>
<feature type="transmembrane region" description="Helical" evidence="1">
    <location>
        <begin position="153"/>
        <end position="172"/>
    </location>
</feature>
<feature type="transmembrane region" description="Helical" evidence="1">
    <location>
        <begin position="92"/>
        <end position="110"/>
    </location>
</feature>
<keyword evidence="1" id="KW-0472">Membrane</keyword>
<dbReference type="Proteomes" id="UP000283509">
    <property type="component" value="Unassembled WGS sequence"/>
</dbReference>
<comment type="caution">
    <text evidence="2">The sequence shown here is derived from an EMBL/GenBank/DDBJ whole genome shotgun (WGS) entry which is preliminary data.</text>
</comment>
<evidence type="ECO:0000256" key="1">
    <source>
        <dbReference type="SAM" id="Phobius"/>
    </source>
</evidence>
<evidence type="ECO:0000313" key="3">
    <source>
        <dbReference type="Proteomes" id="UP000283509"/>
    </source>
</evidence>
<keyword evidence="1" id="KW-0812">Transmembrane</keyword>
<proteinExistence type="predicted"/>
<protein>
    <submittedName>
        <fullName evidence="2">Uncharacterized protein</fullName>
    </submittedName>
</protein>
<accession>A0A423SS66</accession>
<dbReference type="EMBL" id="QCYY01002849">
    <property type="protein sequence ID" value="ROT67092.1"/>
    <property type="molecule type" value="Genomic_DNA"/>
</dbReference>
<evidence type="ECO:0000313" key="2">
    <source>
        <dbReference type="EMBL" id="ROT67092.1"/>
    </source>
</evidence>
<feature type="transmembrane region" description="Helical" evidence="1">
    <location>
        <begin position="252"/>
        <end position="279"/>
    </location>
</feature>
<organism evidence="2 3">
    <name type="scientific">Penaeus vannamei</name>
    <name type="common">Whiteleg shrimp</name>
    <name type="synonym">Litopenaeus vannamei</name>
    <dbReference type="NCBI Taxonomy" id="6689"/>
    <lineage>
        <taxon>Eukaryota</taxon>
        <taxon>Metazoa</taxon>
        <taxon>Ecdysozoa</taxon>
        <taxon>Arthropoda</taxon>
        <taxon>Crustacea</taxon>
        <taxon>Multicrustacea</taxon>
        <taxon>Malacostraca</taxon>
        <taxon>Eumalacostraca</taxon>
        <taxon>Eucarida</taxon>
        <taxon>Decapoda</taxon>
        <taxon>Dendrobranchiata</taxon>
        <taxon>Penaeoidea</taxon>
        <taxon>Penaeidae</taxon>
        <taxon>Penaeus</taxon>
    </lineage>
</organism>
<feature type="transmembrane region" description="Helical" evidence="1">
    <location>
        <begin position="59"/>
        <end position="80"/>
    </location>
</feature>
<keyword evidence="1" id="KW-1133">Transmembrane helix</keyword>
<name>A0A423SS66_PENVA</name>
<gene>
    <name evidence="2" type="ORF">C7M84_014846</name>
</gene>
<dbReference type="AlphaFoldDB" id="A0A423SS66"/>
<reference evidence="2 3" key="1">
    <citation type="submission" date="2018-04" db="EMBL/GenBank/DDBJ databases">
        <authorList>
            <person name="Zhang X."/>
            <person name="Yuan J."/>
            <person name="Li F."/>
            <person name="Xiang J."/>
        </authorList>
    </citation>
    <scope>NUCLEOTIDE SEQUENCE [LARGE SCALE GENOMIC DNA]</scope>
    <source>
        <tissue evidence="2">Muscle</tissue>
    </source>
</reference>
<feature type="transmembrane region" description="Helical" evidence="1">
    <location>
        <begin position="291"/>
        <end position="313"/>
    </location>
</feature>
<keyword evidence="3" id="KW-1185">Reference proteome</keyword>
<feature type="transmembrane region" description="Helical" evidence="1">
    <location>
        <begin position="184"/>
        <end position="202"/>
    </location>
</feature>